<reference evidence="1 2" key="1">
    <citation type="submission" date="2019-09" db="EMBL/GenBank/DDBJ databases">
        <title>A chromosome-level genome assembly of the Chinese tupelo Nyssa sinensis.</title>
        <authorList>
            <person name="Yang X."/>
            <person name="Kang M."/>
            <person name="Yang Y."/>
            <person name="Xiong H."/>
            <person name="Wang M."/>
            <person name="Zhang Z."/>
            <person name="Wang Z."/>
            <person name="Wu H."/>
            <person name="Ma T."/>
            <person name="Liu J."/>
            <person name="Xi Z."/>
        </authorList>
    </citation>
    <scope>NUCLEOTIDE SEQUENCE [LARGE SCALE GENOMIC DNA]</scope>
    <source>
        <strain evidence="1">J267</strain>
        <tissue evidence="1">Leaf</tissue>
    </source>
</reference>
<gene>
    <name evidence="1" type="ORF">F0562_026776</name>
</gene>
<keyword evidence="2" id="KW-1185">Reference proteome</keyword>
<evidence type="ECO:0000313" key="1">
    <source>
        <dbReference type="EMBL" id="KAA8540084.1"/>
    </source>
</evidence>
<dbReference type="OrthoDB" id="1730893at2759"/>
<proteinExistence type="predicted"/>
<name>A0A5J5BBQ5_9ASTE</name>
<dbReference type="Proteomes" id="UP000325577">
    <property type="component" value="Linkage Group LG14"/>
</dbReference>
<dbReference type="EMBL" id="CM018037">
    <property type="protein sequence ID" value="KAA8540084.1"/>
    <property type="molecule type" value="Genomic_DNA"/>
</dbReference>
<dbReference type="Gene3D" id="1.10.238.10">
    <property type="entry name" value="EF-hand"/>
    <property type="match status" value="1"/>
</dbReference>
<dbReference type="SUPFAM" id="SSF47473">
    <property type="entry name" value="EF-hand"/>
    <property type="match status" value="1"/>
</dbReference>
<sequence>MGVSISIIIERFVTTARFTVETKIVQALMKNVTHAMRESRVPDILNAMEPLDYEKMDFEEFCAAAISIYQLEALEGWEDIASTAFEYFEQEGNRVTSVVEIAQEMNLGPTSHSLLKDWIRDSDGKLSFLGYTKFLHGVTVRSSNTRHQ</sequence>
<organism evidence="1 2">
    <name type="scientific">Nyssa sinensis</name>
    <dbReference type="NCBI Taxonomy" id="561372"/>
    <lineage>
        <taxon>Eukaryota</taxon>
        <taxon>Viridiplantae</taxon>
        <taxon>Streptophyta</taxon>
        <taxon>Embryophyta</taxon>
        <taxon>Tracheophyta</taxon>
        <taxon>Spermatophyta</taxon>
        <taxon>Magnoliopsida</taxon>
        <taxon>eudicotyledons</taxon>
        <taxon>Gunneridae</taxon>
        <taxon>Pentapetalae</taxon>
        <taxon>asterids</taxon>
        <taxon>Cornales</taxon>
        <taxon>Nyssaceae</taxon>
        <taxon>Nyssa</taxon>
    </lineage>
</organism>
<dbReference type="AlphaFoldDB" id="A0A5J5BBQ5"/>
<evidence type="ECO:0000313" key="2">
    <source>
        <dbReference type="Proteomes" id="UP000325577"/>
    </source>
</evidence>
<dbReference type="InterPro" id="IPR011992">
    <property type="entry name" value="EF-hand-dom_pair"/>
</dbReference>
<protein>
    <submittedName>
        <fullName evidence="1">Uncharacterized protein</fullName>
    </submittedName>
</protein>
<accession>A0A5J5BBQ5</accession>